<organism evidence="4">
    <name type="scientific">Mesocestoides corti</name>
    <name type="common">Flatworm</name>
    <dbReference type="NCBI Taxonomy" id="53468"/>
    <lineage>
        <taxon>Eukaryota</taxon>
        <taxon>Metazoa</taxon>
        <taxon>Spiralia</taxon>
        <taxon>Lophotrochozoa</taxon>
        <taxon>Platyhelminthes</taxon>
        <taxon>Cestoda</taxon>
        <taxon>Eucestoda</taxon>
        <taxon>Cyclophyllidea</taxon>
        <taxon>Mesocestoididae</taxon>
        <taxon>Mesocestoides</taxon>
    </lineage>
</organism>
<proteinExistence type="predicted"/>
<keyword evidence="1 3" id="KW-0732">Signal</keyword>
<evidence type="ECO:0000256" key="3">
    <source>
        <dbReference type="SAM" id="SignalP"/>
    </source>
</evidence>
<dbReference type="PANTHER" id="PTHR33562">
    <property type="entry name" value="ATILLA, ISOFORM B-RELATED-RELATED"/>
    <property type="match status" value="1"/>
</dbReference>
<name>A0A5K3EW14_MESCO</name>
<dbReference type="GO" id="GO:0032222">
    <property type="term" value="P:regulation of synaptic transmission, cholinergic"/>
    <property type="evidence" value="ECO:0007669"/>
    <property type="project" value="InterPro"/>
</dbReference>
<dbReference type="GO" id="GO:0030431">
    <property type="term" value="P:sleep"/>
    <property type="evidence" value="ECO:0007669"/>
    <property type="project" value="InterPro"/>
</dbReference>
<evidence type="ECO:0000256" key="1">
    <source>
        <dbReference type="ARBA" id="ARBA00022729"/>
    </source>
</evidence>
<feature type="signal peptide" evidence="3">
    <location>
        <begin position="1"/>
        <end position="29"/>
    </location>
</feature>
<dbReference type="InterPro" id="IPR031424">
    <property type="entry name" value="QVR-like"/>
</dbReference>
<accession>A0A5K3EW14</accession>
<keyword evidence="2" id="KW-0325">Glycoprotein</keyword>
<sequence length="154" mass="17730">MLIFQMIVSNLICFIVLLSHIFLFDAVRGQDAVPCAPRKISCFFCNSSKFKACEDPFPKRDVASPLLPTVDCYEDCFKWLYIDLQQKHQLIRGCSSQLSLQIDRHLICMYESKNRGGYICFCSAEKCNAASFPHVPFWTFASIYGTSLLFRWIT</sequence>
<reference evidence="4" key="1">
    <citation type="submission" date="2019-11" db="UniProtKB">
        <authorList>
            <consortium name="WormBaseParasite"/>
        </authorList>
    </citation>
    <scope>IDENTIFICATION</scope>
</reference>
<protein>
    <submittedName>
        <fullName evidence="4">Protein quiver</fullName>
    </submittedName>
</protein>
<dbReference type="WBParaSite" id="MCU_003110-RA">
    <property type="protein sequence ID" value="MCU_003110-RA"/>
    <property type="gene ID" value="MCU_003110"/>
</dbReference>
<evidence type="ECO:0000313" key="4">
    <source>
        <dbReference type="WBParaSite" id="MCU_003110-RA"/>
    </source>
</evidence>
<dbReference type="InterPro" id="IPR050975">
    <property type="entry name" value="Sleep_regulator"/>
</dbReference>
<dbReference type="AlphaFoldDB" id="A0A5K3EW14"/>
<feature type="chain" id="PRO_5024439857" evidence="3">
    <location>
        <begin position="30"/>
        <end position="154"/>
    </location>
</feature>
<evidence type="ECO:0000256" key="2">
    <source>
        <dbReference type="ARBA" id="ARBA00023180"/>
    </source>
</evidence>
<dbReference type="Pfam" id="PF17064">
    <property type="entry name" value="QVR"/>
    <property type="match status" value="1"/>
</dbReference>